<dbReference type="EMBL" id="VXIV02001672">
    <property type="protein sequence ID" value="KAF6030790.1"/>
    <property type="molecule type" value="Genomic_DNA"/>
</dbReference>
<dbReference type="Pfam" id="PF13499">
    <property type="entry name" value="EF-hand_7"/>
    <property type="match status" value="1"/>
</dbReference>
<dbReference type="Proteomes" id="UP000593567">
    <property type="component" value="Unassembled WGS sequence"/>
</dbReference>
<organism evidence="5 6">
    <name type="scientific">Bugula neritina</name>
    <name type="common">Brown bryozoan</name>
    <name type="synonym">Sertularia neritina</name>
    <dbReference type="NCBI Taxonomy" id="10212"/>
    <lineage>
        <taxon>Eukaryota</taxon>
        <taxon>Metazoa</taxon>
        <taxon>Spiralia</taxon>
        <taxon>Lophotrochozoa</taxon>
        <taxon>Bryozoa</taxon>
        <taxon>Gymnolaemata</taxon>
        <taxon>Cheilostomatida</taxon>
        <taxon>Flustrina</taxon>
        <taxon>Buguloidea</taxon>
        <taxon>Bugulidae</taxon>
        <taxon>Bugula</taxon>
    </lineage>
</organism>
<dbReference type="PANTHER" id="PTHR23055:SF69">
    <property type="entry name" value="NEURONAL CALCIUM SENSOR 2"/>
    <property type="match status" value="1"/>
</dbReference>
<dbReference type="GO" id="GO:0005509">
    <property type="term" value="F:calcium ion binding"/>
    <property type="evidence" value="ECO:0007669"/>
    <property type="project" value="InterPro"/>
</dbReference>
<protein>
    <submittedName>
        <fullName evidence="5">Ncs-2</fullName>
    </submittedName>
</protein>
<dbReference type="PANTHER" id="PTHR23055">
    <property type="entry name" value="CALCIUM BINDING PROTEINS"/>
    <property type="match status" value="1"/>
</dbReference>
<dbReference type="FunFam" id="1.10.238.10:FF:000003">
    <property type="entry name" value="Calmodulin A"/>
    <property type="match status" value="1"/>
</dbReference>
<keyword evidence="6" id="KW-1185">Reference proteome</keyword>
<feature type="domain" description="EF-hand" evidence="4">
    <location>
        <begin position="63"/>
        <end position="98"/>
    </location>
</feature>
<dbReference type="PROSITE" id="PS50222">
    <property type="entry name" value="EF_HAND_2"/>
    <property type="match status" value="3"/>
</dbReference>
<dbReference type="Pfam" id="PF00036">
    <property type="entry name" value="EF-hand_1"/>
    <property type="match status" value="1"/>
</dbReference>
<dbReference type="CDD" id="cd00051">
    <property type="entry name" value="EFh"/>
    <property type="match status" value="2"/>
</dbReference>
<dbReference type="Gene3D" id="1.10.238.10">
    <property type="entry name" value="EF-hand"/>
    <property type="match status" value="1"/>
</dbReference>
<sequence>MGNKKSKRTEINREELEYLLQTTNITSREIKHWHKIYMKECPDGRLTKEQFCKLYADISPGRQKSPLYEHIFRTYDQDSSGHIDFKEFIEAINITRSTKPEDKLRMAFRLYDIDQNGCIEEKEMVEVMRALHMMAGEDSKQVTVDEKIRSRARHVFDQVDKNHDGQVTVDELVNVCMRNPDIYNMIISSTKSPPTKKS</sequence>
<accession>A0A7J7JWJ2</accession>
<keyword evidence="1" id="KW-0479">Metal-binding</keyword>
<gene>
    <name evidence="5" type="ORF">EB796_010911</name>
</gene>
<feature type="domain" description="EF-hand" evidence="4">
    <location>
        <begin position="99"/>
        <end position="134"/>
    </location>
</feature>
<dbReference type="SUPFAM" id="SSF47473">
    <property type="entry name" value="EF-hand"/>
    <property type="match status" value="1"/>
</dbReference>
<dbReference type="InterPro" id="IPR011992">
    <property type="entry name" value="EF-hand-dom_pair"/>
</dbReference>
<evidence type="ECO:0000313" key="6">
    <source>
        <dbReference type="Proteomes" id="UP000593567"/>
    </source>
</evidence>
<dbReference type="AlphaFoldDB" id="A0A7J7JWJ2"/>
<evidence type="ECO:0000256" key="1">
    <source>
        <dbReference type="ARBA" id="ARBA00022723"/>
    </source>
</evidence>
<dbReference type="PRINTS" id="PR00450">
    <property type="entry name" value="RECOVERIN"/>
</dbReference>
<comment type="caution">
    <text evidence="5">The sequence shown here is derived from an EMBL/GenBank/DDBJ whole genome shotgun (WGS) entry which is preliminary data.</text>
</comment>
<keyword evidence="2" id="KW-0677">Repeat</keyword>
<reference evidence="5" key="1">
    <citation type="submission" date="2020-06" db="EMBL/GenBank/DDBJ databases">
        <title>Draft genome of Bugula neritina, a colonial animal packing powerful symbionts and potential medicines.</title>
        <authorList>
            <person name="Rayko M."/>
        </authorList>
    </citation>
    <scope>NUCLEOTIDE SEQUENCE [LARGE SCALE GENOMIC DNA]</scope>
    <source>
        <strain evidence="5">Kwan_BN1</strain>
    </source>
</reference>
<dbReference type="InterPro" id="IPR028846">
    <property type="entry name" value="Recoverin"/>
</dbReference>
<evidence type="ECO:0000256" key="3">
    <source>
        <dbReference type="ARBA" id="ARBA00022837"/>
    </source>
</evidence>
<evidence type="ECO:0000256" key="2">
    <source>
        <dbReference type="ARBA" id="ARBA00022737"/>
    </source>
</evidence>
<keyword evidence="3" id="KW-0106">Calcium</keyword>
<dbReference type="OrthoDB" id="191686at2759"/>
<evidence type="ECO:0000313" key="5">
    <source>
        <dbReference type="EMBL" id="KAF6030790.1"/>
    </source>
</evidence>
<name>A0A7J7JWJ2_BUGNE</name>
<proteinExistence type="predicted"/>
<evidence type="ECO:0000259" key="4">
    <source>
        <dbReference type="PROSITE" id="PS50222"/>
    </source>
</evidence>
<dbReference type="InterPro" id="IPR002048">
    <property type="entry name" value="EF_hand_dom"/>
</dbReference>
<dbReference type="InterPro" id="IPR018247">
    <property type="entry name" value="EF_Hand_1_Ca_BS"/>
</dbReference>
<dbReference type="SMART" id="SM00054">
    <property type="entry name" value="EFh"/>
    <property type="match status" value="3"/>
</dbReference>
<dbReference type="PROSITE" id="PS00018">
    <property type="entry name" value="EF_HAND_1"/>
    <property type="match status" value="3"/>
</dbReference>
<feature type="domain" description="EF-hand" evidence="4">
    <location>
        <begin position="147"/>
        <end position="182"/>
    </location>
</feature>